<reference evidence="3" key="1">
    <citation type="submission" date="2016-10" db="EMBL/GenBank/DDBJ databases">
        <authorList>
            <person name="Varghese N."/>
            <person name="Submissions S."/>
        </authorList>
    </citation>
    <scope>NUCLEOTIDE SEQUENCE [LARGE SCALE GENOMIC DNA]</scope>
    <source>
        <strain evidence="3">CGMCC 1.10657</strain>
    </source>
</reference>
<feature type="transmembrane region" description="Helical" evidence="1">
    <location>
        <begin position="65"/>
        <end position="84"/>
    </location>
</feature>
<evidence type="ECO:0000313" key="2">
    <source>
        <dbReference type="EMBL" id="SEA19129.1"/>
    </source>
</evidence>
<dbReference type="STRING" id="658218.SAMN05216562_2215"/>
<proteinExistence type="predicted"/>
<keyword evidence="1" id="KW-0472">Membrane</keyword>
<keyword evidence="1" id="KW-1133">Transmembrane helix</keyword>
<keyword evidence="3" id="KW-1185">Reference proteome</keyword>
<name>A0A1H3Z5S9_9GAMM</name>
<organism evidence="2 3">
    <name type="scientific">Microbulbifer marinus</name>
    <dbReference type="NCBI Taxonomy" id="658218"/>
    <lineage>
        <taxon>Bacteria</taxon>
        <taxon>Pseudomonadati</taxon>
        <taxon>Pseudomonadota</taxon>
        <taxon>Gammaproteobacteria</taxon>
        <taxon>Cellvibrionales</taxon>
        <taxon>Microbulbiferaceae</taxon>
        <taxon>Microbulbifer</taxon>
    </lineage>
</organism>
<keyword evidence="1" id="KW-0812">Transmembrane</keyword>
<dbReference type="EMBL" id="FNQO01000002">
    <property type="protein sequence ID" value="SEA19129.1"/>
    <property type="molecule type" value="Genomic_DNA"/>
</dbReference>
<feature type="transmembrane region" description="Helical" evidence="1">
    <location>
        <begin position="27"/>
        <end position="45"/>
    </location>
</feature>
<protein>
    <submittedName>
        <fullName evidence="2">Uncharacterized protein</fullName>
    </submittedName>
</protein>
<dbReference type="Proteomes" id="UP000198658">
    <property type="component" value="Unassembled WGS sequence"/>
</dbReference>
<evidence type="ECO:0000313" key="3">
    <source>
        <dbReference type="Proteomes" id="UP000198658"/>
    </source>
</evidence>
<dbReference type="AlphaFoldDB" id="A0A1H3Z5S9"/>
<sequence length="87" mass="9437">MDVTGAEIPSVKNLFDQFSHSRRARRLIGLLGLLLVAPVALWLPLGWMGLAPSMVEVFGIEGLRIPASIAIFGLLVAAIGFWDYDAD</sequence>
<evidence type="ECO:0000256" key="1">
    <source>
        <dbReference type="SAM" id="Phobius"/>
    </source>
</evidence>
<gene>
    <name evidence="2" type="ORF">SAMN05216562_2215</name>
</gene>
<accession>A0A1H3Z5S9</accession>